<dbReference type="CTD" id="340527"/>
<evidence type="ECO:0000313" key="2">
    <source>
        <dbReference type="Proteomes" id="UP000515159"/>
    </source>
</evidence>
<feature type="compositionally biased region" description="Polar residues" evidence="1">
    <location>
        <begin position="1212"/>
        <end position="1222"/>
    </location>
</feature>
<accession>A0A6P8RGY3</accession>
<dbReference type="GO" id="GO:0030154">
    <property type="term" value="P:cell differentiation"/>
    <property type="evidence" value="ECO:0007669"/>
    <property type="project" value="TreeGrafter"/>
</dbReference>
<reference evidence="3" key="1">
    <citation type="submission" date="2025-08" db="UniProtKB">
        <authorList>
            <consortium name="RefSeq"/>
        </authorList>
    </citation>
    <scope>IDENTIFICATION</scope>
</reference>
<dbReference type="Gene3D" id="1.20.5.340">
    <property type="match status" value="1"/>
</dbReference>
<feature type="region of interest" description="Disordered" evidence="1">
    <location>
        <begin position="1"/>
        <end position="25"/>
    </location>
</feature>
<feature type="region of interest" description="Disordered" evidence="1">
    <location>
        <begin position="749"/>
        <end position="884"/>
    </location>
</feature>
<keyword evidence="2" id="KW-1185">Reference proteome</keyword>
<dbReference type="GeneID" id="117360878"/>
<dbReference type="OrthoDB" id="9906533at2759"/>
<protein>
    <submittedName>
        <fullName evidence="3">NHS-like protein 2 isoform X1</fullName>
    </submittedName>
</protein>
<dbReference type="KEGG" id="gsh:117360878"/>
<proteinExistence type="predicted"/>
<feature type="compositionally biased region" description="Polar residues" evidence="1">
    <location>
        <begin position="789"/>
        <end position="802"/>
    </location>
</feature>
<evidence type="ECO:0000256" key="1">
    <source>
        <dbReference type="SAM" id="MobiDB-lite"/>
    </source>
</evidence>
<feature type="compositionally biased region" description="Polar residues" evidence="1">
    <location>
        <begin position="1259"/>
        <end position="1270"/>
    </location>
</feature>
<dbReference type="InParanoid" id="A0A6P8RGY3"/>
<name>A0A6P8RGY3_GEOSA</name>
<feature type="region of interest" description="Disordered" evidence="1">
    <location>
        <begin position="908"/>
        <end position="967"/>
    </location>
</feature>
<dbReference type="PANTHER" id="PTHR23039">
    <property type="entry name" value="NANCE-HORAN SYNDROME PROTEIN"/>
    <property type="match status" value="1"/>
</dbReference>
<feature type="compositionally biased region" description="Basic residues" evidence="1">
    <location>
        <begin position="634"/>
        <end position="648"/>
    </location>
</feature>
<feature type="compositionally biased region" description="Polar residues" evidence="1">
    <location>
        <begin position="763"/>
        <end position="779"/>
    </location>
</feature>
<feature type="compositionally biased region" description="Polar residues" evidence="1">
    <location>
        <begin position="609"/>
        <end position="633"/>
    </location>
</feature>
<feature type="compositionally biased region" description="Low complexity" evidence="1">
    <location>
        <begin position="1224"/>
        <end position="1243"/>
    </location>
</feature>
<dbReference type="FunCoup" id="A0A6P8RGY3">
    <property type="interactions" value="136"/>
</dbReference>
<sequence>MTYSTSKTLKAGSPARSRSPGSMPFYQRTVEPGRLWLRSAAPVQELGDVCSLAAVSLLRQLADLCGHSLAILDELEEHLLALRSRARSLERRTSRLCALLSGRRGQPGHTKQGVENVAAGAGGIGGGLKLRTGRGGVHTGDRCRENERKEEAIKDLRRKEYRNNGEQGAGSNLDPETKKTAKLSWQQPVNVFLAPGRLPCVEELHQEAQLNLQSLLQADCFAEEYEERYVDNKVTGETFRYCFNSSEQEFTPEIVPKQPAKRLEFVYLQTTRRVSEDKTTTVGVRPRESCFSLPTTPDKQKNWSKVFPLPIPEENKWYQSSSVQANIVPINVSGELFDKHASSHHSLFNTETAVNPKSTLRRRRTITGFPNLSLQDQGNTNGSISSQHSAAVGEAPSTCFVSEVTHGRNSVGQGTTHHPFPPPLRKTYSDLGHGVQLRRFCRSPTNMDSAGVICASPSCNGDKDATFSPSWQENSFSYMTPSSPVLDSNSQTDENRKCSSQCKYRVPLNMTSPVAYEDGVCFPAAKDDQLKSNRDDFSSTAENLGQEQLNYLSRHLEDQEPPNLQAGADACIFRERSLSVPTDSGSLCSVEIMYTENRRGSGNYALNYPSGSSDGSTSTENVSIGNEQENSQRQRNRSISLKKAKKKPSPPMRSVSLVKDGSVQKLDSSTSLSKDNRPKSLCIPLDHQKETDIHACAQGNTTIPVTKDTENMHFSHHWYLTEWKSSDPYRSLSGSSTATGTTVIECLKTRESSESLDSPSVSRATTPSQFSTELDSKISSPGRPPGLMSPSSGYSSQSETPTPTVPVSLILGHSHQTKMRPSVPERKSSLPATSQMERSPKSRLPFELPVTPPTHLDLSGLKKSSKGKVKASRHHSDSTFSFKLGQKTSPIQPLMPMVTQSDLRSVRLRSVSKSEPEDNADGSDPLDEQIDEDFTQVEKKVKPPVAEKPPMSKRPPNLIHRSPTVPQDSIKILPIVPLAPDTNTKEKVSSQDIYMVIKKTKHKKNLDPGNPADSVYLVGPSSPPQNSLRRIPSGIREVSQGNGEGDEDSKLKQLTERITNQDLGDMERKKGKIPPPVPKKPSMLYLPLTTLSANSLPSTPDQMLTPSPVITVGEDFSCFPAINDFQLLDAGGNNPHARTENHSMPQGNVPGSSMEAIIEEKSSVSDKTAESIVEEDDDDVFMTSRTTEDLFTVIHRSKRKLLGWKDPGDAFSTRQISLSPVKNTPESPTSESPTGSGGTLKSSSKNEDFKALLQRKGSKTSLGTRTSAAELLKTTNPLARRVLTEFAPELDNIACSKPQS</sequence>
<dbReference type="RefSeq" id="XP_033801321.1">
    <property type="nucleotide sequence ID" value="XM_033945430.1"/>
</dbReference>
<feature type="compositionally biased region" description="Acidic residues" evidence="1">
    <location>
        <begin position="917"/>
        <end position="935"/>
    </location>
</feature>
<organism evidence="2 3">
    <name type="scientific">Geotrypetes seraphini</name>
    <name type="common">Gaboon caecilian</name>
    <name type="synonym">Caecilia seraphini</name>
    <dbReference type="NCBI Taxonomy" id="260995"/>
    <lineage>
        <taxon>Eukaryota</taxon>
        <taxon>Metazoa</taxon>
        <taxon>Chordata</taxon>
        <taxon>Craniata</taxon>
        <taxon>Vertebrata</taxon>
        <taxon>Euteleostomi</taxon>
        <taxon>Amphibia</taxon>
        <taxon>Gymnophiona</taxon>
        <taxon>Geotrypetes</taxon>
    </lineage>
</organism>
<dbReference type="PANTHER" id="PTHR23039:SF2">
    <property type="entry name" value="NHS-LIKE PROTEIN 2"/>
    <property type="match status" value="1"/>
</dbReference>
<evidence type="ECO:0000313" key="3">
    <source>
        <dbReference type="RefSeq" id="XP_033801321.1"/>
    </source>
</evidence>
<feature type="region of interest" description="Disordered" evidence="1">
    <location>
        <begin position="156"/>
        <end position="179"/>
    </location>
</feature>
<feature type="region of interest" description="Disordered" evidence="1">
    <location>
        <begin position="605"/>
        <end position="681"/>
    </location>
</feature>
<feature type="compositionally biased region" description="Basic residues" evidence="1">
    <location>
        <begin position="863"/>
        <end position="873"/>
    </location>
</feature>
<dbReference type="Proteomes" id="UP000515159">
    <property type="component" value="Chromosome 5"/>
</dbReference>
<dbReference type="Pfam" id="PF15273">
    <property type="entry name" value="NHS"/>
    <property type="match status" value="2"/>
</dbReference>
<dbReference type="InterPro" id="IPR024845">
    <property type="entry name" value="NHS-like"/>
</dbReference>
<gene>
    <name evidence="3" type="primary">NHSL2</name>
</gene>
<feature type="region of interest" description="Disordered" evidence="1">
    <location>
        <begin position="1212"/>
        <end position="1270"/>
    </location>
</feature>